<name>A0A1I8FT03_9PLAT</name>
<dbReference type="PANTHER" id="PTHR23302">
    <property type="entry name" value="TRANSMEMBRANE CHANNEL-RELATED"/>
    <property type="match status" value="1"/>
</dbReference>
<dbReference type="InterPro" id="IPR038900">
    <property type="entry name" value="TMC"/>
</dbReference>
<dbReference type="WBParaSite" id="maker-unitig_5325-snap-gene-0.2-mRNA-1">
    <property type="protein sequence ID" value="maker-unitig_5325-snap-gene-0.2-mRNA-1"/>
    <property type="gene ID" value="maker-unitig_5325-snap-gene-0.2"/>
</dbReference>
<protein>
    <submittedName>
        <fullName evidence="4">Innexin</fullName>
    </submittedName>
</protein>
<evidence type="ECO:0000313" key="3">
    <source>
        <dbReference type="Proteomes" id="UP000095280"/>
    </source>
</evidence>
<dbReference type="GO" id="GO:0008381">
    <property type="term" value="F:mechanosensitive monoatomic ion channel activity"/>
    <property type="evidence" value="ECO:0007669"/>
    <property type="project" value="TreeGrafter"/>
</dbReference>
<dbReference type="AlphaFoldDB" id="A0A1I8FT03"/>
<proteinExistence type="predicted"/>
<dbReference type="PANTHER" id="PTHR23302:SF24">
    <property type="entry name" value="TMC DOMAIN-CONTAINING PROTEIN"/>
    <property type="match status" value="1"/>
</dbReference>
<reference evidence="4" key="1">
    <citation type="submission" date="2016-11" db="UniProtKB">
        <authorList>
            <consortium name="WormBaseParasite"/>
        </authorList>
    </citation>
    <scope>IDENTIFICATION</scope>
</reference>
<evidence type="ECO:0000256" key="2">
    <source>
        <dbReference type="SAM" id="Phobius"/>
    </source>
</evidence>
<feature type="transmembrane region" description="Helical" evidence="2">
    <location>
        <begin position="6"/>
        <end position="33"/>
    </location>
</feature>
<evidence type="ECO:0000313" key="4">
    <source>
        <dbReference type="WBParaSite" id="maker-unitig_5325-snap-gene-0.2-mRNA-1"/>
    </source>
</evidence>
<evidence type="ECO:0000256" key="1">
    <source>
        <dbReference type="SAM" id="MobiDB-lite"/>
    </source>
</evidence>
<organism evidence="3 4">
    <name type="scientific">Macrostomum lignano</name>
    <dbReference type="NCBI Taxonomy" id="282301"/>
    <lineage>
        <taxon>Eukaryota</taxon>
        <taxon>Metazoa</taxon>
        <taxon>Spiralia</taxon>
        <taxon>Lophotrochozoa</taxon>
        <taxon>Platyhelminthes</taxon>
        <taxon>Rhabditophora</taxon>
        <taxon>Macrostomorpha</taxon>
        <taxon>Macrostomida</taxon>
        <taxon>Macrostomidae</taxon>
        <taxon>Macrostomum</taxon>
    </lineage>
</organism>
<sequence>MYGSGVLSFFVFLKSLFALNIILSILLGLFVIAPQAAGSGQYSSMLASLMSSEKTNASGLCSEIYAANLSSVISSGASLARFLDVIQGTHWSIELSYKHARAYLAVTGAAFFISMLFMLERKLARLHGGAAPCAPRPSVVVQSPSIPVSHAMPRRRGLEAAGQMRRCSLIDCQASPGEHPGSRLLLCGAGFAIYQAQKDTSCGVGVAPGTGAPLCTAWEAYVGQAFLQAEITFFAVIVWFGMLFCPFLPRDELRGALLLFYLRKDLHIKGLFPIPHRRTAYQPIKDVVAALALMAAPDATISARPAFYLWKEIGDQRLKQLNEQRGNQVCPDPVSQALAEGGSGGGRGSGPSGVQADEANRPLVRAAAAAALTLRR</sequence>
<keyword evidence="2" id="KW-0472">Membrane</keyword>
<feature type="compositionally biased region" description="Gly residues" evidence="1">
    <location>
        <begin position="341"/>
        <end position="351"/>
    </location>
</feature>
<feature type="transmembrane region" description="Helical" evidence="2">
    <location>
        <begin position="102"/>
        <end position="119"/>
    </location>
</feature>
<keyword evidence="3" id="KW-1185">Reference proteome</keyword>
<feature type="region of interest" description="Disordered" evidence="1">
    <location>
        <begin position="326"/>
        <end position="361"/>
    </location>
</feature>
<dbReference type="Proteomes" id="UP000095280">
    <property type="component" value="Unplaced"/>
</dbReference>
<feature type="transmembrane region" description="Helical" evidence="2">
    <location>
        <begin position="231"/>
        <end position="249"/>
    </location>
</feature>
<dbReference type="GO" id="GO:0005886">
    <property type="term" value="C:plasma membrane"/>
    <property type="evidence" value="ECO:0007669"/>
    <property type="project" value="InterPro"/>
</dbReference>
<accession>A0A1I8FT03</accession>
<keyword evidence="2" id="KW-1133">Transmembrane helix</keyword>
<keyword evidence="2" id="KW-0812">Transmembrane</keyword>